<dbReference type="AlphaFoldDB" id="A0A418SL85"/>
<dbReference type="KEGG" id="palw:PSAL_021360"/>
<keyword evidence="2" id="KW-1185">Reference proteome</keyword>
<dbReference type="InterPro" id="IPR011044">
    <property type="entry name" value="Quino_amine_DH_bsu"/>
</dbReference>
<dbReference type="Pfam" id="PF14339">
    <property type="entry name" value="DUF4394"/>
    <property type="match status" value="1"/>
</dbReference>
<dbReference type="Proteomes" id="UP000283786">
    <property type="component" value="Chromosome"/>
</dbReference>
<gene>
    <name evidence="1" type="ORF">PSAL_021360</name>
</gene>
<dbReference type="SUPFAM" id="SSF50969">
    <property type="entry name" value="YVTN repeat-like/Quinoprotein amine dehydrogenase"/>
    <property type="match status" value="1"/>
</dbReference>
<reference evidence="1 2" key="1">
    <citation type="submission" date="2020-08" db="EMBL/GenBank/DDBJ databases">
        <title>Genome sequence of Rhodobacteraceae bacterium Lw-13e.</title>
        <authorList>
            <person name="Poehlein A."/>
            <person name="Wolter L."/>
            <person name="Daniel R."/>
            <person name="Brinkhoff T."/>
        </authorList>
    </citation>
    <scope>NUCLEOTIDE SEQUENCE [LARGE SCALE GENOMIC DNA]</scope>
    <source>
        <strain evidence="1 2">Lw-13e</strain>
    </source>
</reference>
<accession>A0A418SL85</accession>
<evidence type="ECO:0000313" key="2">
    <source>
        <dbReference type="Proteomes" id="UP000283786"/>
    </source>
</evidence>
<name>A0A418SL85_9RHOB</name>
<protein>
    <submittedName>
        <fullName evidence="1">Uncharacterized protein</fullName>
    </submittedName>
</protein>
<dbReference type="InterPro" id="IPR025507">
    <property type="entry name" value="DUF4394"/>
</dbReference>
<sequence length="298" mass="31142">MDAEKSEKLCIRNRGPGVFGTWTARNAVLLQTLTKEHTMLRIAAFSTTALTLSLSAASAAPAIGLVGDKTLVMFDTETLAVSGTMEVSGVDSLLGLDLRPADKTLVGVTPDMAIVSIDPATGAATEMSMMDTALPVGDMPVIVDFNPMADKLRFMSGTTNHRVDVDSGAVTVDGSLDWQEGDMHVGEMPAIAAAAYINSHGKPESTAMFDIDSTIVAVIQQVSPNDGTLGAIGKLGIKDPADTYAFDIQTTEAMENTGWLVNGMTLYSVDLETGAATEVGAIEGVDGAIRDITILPAM</sequence>
<organism evidence="1 2">
    <name type="scientific">Pseudooceanicola algae</name>
    <dbReference type="NCBI Taxonomy" id="1537215"/>
    <lineage>
        <taxon>Bacteria</taxon>
        <taxon>Pseudomonadati</taxon>
        <taxon>Pseudomonadota</taxon>
        <taxon>Alphaproteobacteria</taxon>
        <taxon>Rhodobacterales</taxon>
        <taxon>Paracoccaceae</taxon>
        <taxon>Pseudooceanicola</taxon>
    </lineage>
</organism>
<evidence type="ECO:0000313" key="1">
    <source>
        <dbReference type="EMBL" id="QPM90894.1"/>
    </source>
</evidence>
<proteinExistence type="predicted"/>
<dbReference type="EMBL" id="CP060436">
    <property type="protein sequence ID" value="QPM90894.1"/>
    <property type="molecule type" value="Genomic_DNA"/>
</dbReference>